<accession>A0ABS5TQD4</accession>
<keyword evidence="4" id="KW-1185">Reference proteome</keyword>
<organism evidence="3 4">
    <name type="scientific">Kineosporia corallincola</name>
    <dbReference type="NCBI Taxonomy" id="2835133"/>
    <lineage>
        <taxon>Bacteria</taxon>
        <taxon>Bacillati</taxon>
        <taxon>Actinomycetota</taxon>
        <taxon>Actinomycetes</taxon>
        <taxon>Kineosporiales</taxon>
        <taxon>Kineosporiaceae</taxon>
        <taxon>Kineosporia</taxon>
    </lineage>
</organism>
<comment type="caution">
    <text evidence="3">The sequence shown here is derived from an EMBL/GenBank/DDBJ whole genome shotgun (WGS) entry which is preliminary data.</text>
</comment>
<dbReference type="EMBL" id="JAHBAY010000010">
    <property type="protein sequence ID" value="MBT0771819.1"/>
    <property type="molecule type" value="Genomic_DNA"/>
</dbReference>
<reference evidence="3 4" key="1">
    <citation type="submission" date="2021-05" db="EMBL/GenBank/DDBJ databases">
        <title>Kineosporia and Streptomyces sp. nov. two new marine actinobacteria isolated from Coral.</title>
        <authorList>
            <person name="Buangrab K."/>
            <person name="Sutthacheep M."/>
            <person name="Yeemin T."/>
            <person name="Harunari E."/>
            <person name="Igarashi Y."/>
            <person name="Kanchanasin P."/>
            <person name="Tanasupawat S."/>
            <person name="Phongsopitanun W."/>
        </authorList>
    </citation>
    <scope>NUCLEOTIDE SEQUENCE [LARGE SCALE GENOMIC DNA]</scope>
    <source>
        <strain evidence="3 4">J2-2</strain>
    </source>
</reference>
<evidence type="ECO:0008006" key="5">
    <source>
        <dbReference type="Google" id="ProtNLM"/>
    </source>
</evidence>
<protein>
    <recommendedName>
        <fullName evidence="5">Scaffolding protein</fullName>
    </recommendedName>
</protein>
<feature type="region of interest" description="Disordered" evidence="2">
    <location>
        <begin position="38"/>
        <end position="62"/>
    </location>
</feature>
<sequence>MRIATASTAKLTMSHEQKDWLAGVFAKNRAIYGDARMSLAAPEPEAQSDPETSVTEPRPFGEMTADEKVEFLLAKTRKQEDALKGKTADPDARAQAKRIREMEKQLAEANELKASLEAASQTEAERAVKKAAEEGQKMGREAALAEARKTYGSQLVGVKIDAAAERKGMTPEQMRTVAGDLSRFLDDDGVDDDAVKAWIDALPDKAAVPEKLSPGDLGGGKRESAKLGDYERGRLEAQQKAERQRKQLANG</sequence>
<evidence type="ECO:0000256" key="2">
    <source>
        <dbReference type="SAM" id="MobiDB-lite"/>
    </source>
</evidence>
<name>A0ABS5TQD4_9ACTN</name>
<evidence type="ECO:0000313" key="4">
    <source>
        <dbReference type="Proteomes" id="UP001197247"/>
    </source>
</evidence>
<dbReference type="RefSeq" id="WP_214158190.1">
    <property type="nucleotide sequence ID" value="NZ_JAHBAY010000010.1"/>
</dbReference>
<evidence type="ECO:0000256" key="1">
    <source>
        <dbReference type="SAM" id="Coils"/>
    </source>
</evidence>
<feature type="compositionally biased region" description="Basic and acidic residues" evidence="2">
    <location>
        <begin position="219"/>
        <end position="245"/>
    </location>
</feature>
<dbReference type="Proteomes" id="UP001197247">
    <property type="component" value="Unassembled WGS sequence"/>
</dbReference>
<evidence type="ECO:0000313" key="3">
    <source>
        <dbReference type="EMBL" id="MBT0771819.1"/>
    </source>
</evidence>
<keyword evidence="1" id="KW-0175">Coiled coil</keyword>
<feature type="coiled-coil region" evidence="1">
    <location>
        <begin position="92"/>
        <end position="122"/>
    </location>
</feature>
<gene>
    <name evidence="3" type="ORF">KIH74_22955</name>
</gene>
<feature type="region of interest" description="Disordered" evidence="2">
    <location>
        <begin position="203"/>
        <end position="251"/>
    </location>
</feature>
<proteinExistence type="predicted"/>